<proteinExistence type="predicted"/>
<organism evidence="1 2">
    <name type="scientific">Punica granatum</name>
    <name type="common">Pomegranate</name>
    <dbReference type="NCBI Taxonomy" id="22663"/>
    <lineage>
        <taxon>Eukaryota</taxon>
        <taxon>Viridiplantae</taxon>
        <taxon>Streptophyta</taxon>
        <taxon>Embryophyta</taxon>
        <taxon>Tracheophyta</taxon>
        <taxon>Spermatophyta</taxon>
        <taxon>Magnoliopsida</taxon>
        <taxon>eudicotyledons</taxon>
        <taxon>Gunneridae</taxon>
        <taxon>Pentapetalae</taxon>
        <taxon>rosids</taxon>
        <taxon>malvids</taxon>
        <taxon>Myrtales</taxon>
        <taxon>Lythraceae</taxon>
        <taxon>Punica</taxon>
    </lineage>
</organism>
<dbReference type="PANTHER" id="PTHR47430">
    <property type="entry name" value="GB|AAC33480.1"/>
    <property type="match status" value="1"/>
</dbReference>
<dbReference type="PANTHER" id="PTHR47430:SF4">
    <property type="entry name" value="GB|AAC33480.1"/>
    <property type="match status" value="1"/>
</dbReference>
<dbReference type="AlphaFoldDB" id="A0A2I0KCN2"/>
<name>A0A2I0KCN2_PUNGR</name>
<protein>
    <submittedName>
        <fullName evidence="1">Uncharacterized protein</fullName>
    </submittedName>
</protein>
<dbReference type="Proteomes" id="UP000233551">
    <property type="component" value="Unassembled WGS sequence"/>
</dbReference>
<evidence type="ECO:0000313" key="2">
    <source>
        <dbReference type="Proteomes" id="UP000233551"/>
    </source>
</evidence>
<gene>
    <name evidence="1" type="ORF">CRG98_013321</name>
</gene>
<evidence type="ECO:0000313" key="1">
    <source>
        <dbReference type="EMBL" id="PKI66295.1"/>
    </source>
</evidence>
<accession>A0A2I0KCN2</accession>
<dbReference type="STRING" id="22663.A0A2I0KCN2"/>
<dbReference type="EMBL" id="PGOL01000681">
    <property type="protein sequence ID" value="PKI66295.1"/>
    <property type="molecule type" value="Genomic_DNA"/>
</dbReference>
<sequence>MEPKVSKHGMLRDNICWEDNWLQLWWLKENGQIQMTIGSSMGVLGLSCQEQVRGSVPETLAQMVRHIGVHGTKSFVELVEILSKRYCPSLLKVRDAWDKKSPID</sequence>
<keyword evidence="2" id="KW-1185">Reference proteome</keyword>
<reference evidence="1 2" key="1">
    <citation type="submission" date="2017-11" db="EMBL/GenBank/DDBJ databases">
        <title>De-novo sequencing of pomegranate (Punica granatum L.) genome.</title>
        <authorList>
            <person name="Akparov Z."/>
            <person name="Amiraslanov A."/>
            <person name="Hajiyeva S."/>
            <person name="Abbasov M."/>
            <person name="Kaur K."/>
            <person name="Hamwieh A."/>
            <person name="Solovyev V."/>
            <person name="Salamov A."/>
            <person name="Braich B."/>
            <person name="Kosarev P."/>
            <person name="Mahmoud A."/>
            <person name="Hajiyev E."/>
            <person name="Babayeva S."/>
            <person name="Izzatullayeva V."/>
            <person name="Mammadov A."/>
            <person name="Mammadov A."/>
            <person name="Sharifova S."/>
            <person name="Ojaghi J."/>
            <person name="Eynullazada K."/>
            <person name="Bayramov B."/>
            <person name="Abdulazimova A."/>
            <person name="Shahmuradov I."/>
        </authorList>
    </citation>
    <scope>NUCLEOTIDE SEQUENCE [LARGE SCALE GENOMIC DNA]</scope>
    <source>
        <strain evidence="2">cv. AG2017</strain>
        <tissue evidence="1">Leaf</tissue>
    </source>
</reference>
<comment type="caution">
    <text evidence="1">The sequence shown here is derived from an EMBL/GenBank/DDBJ whole genome shotgun (WGS) entry which is preliminary data.</text>
</comment>